<dbReference type="InterPro" id="IPR010280">
    <property type="entry name" value="U5_MeTrfase_fam"/>
</dbReference>
<dbReference type="PANTHER" id="PTHR45904:SF2">
    <property type="entry name" value="TRNA (URACIL-5-)-METHYLTRANSFERASE HOMOLOG A"/>
    <property type="match status" value="1"/>
</dbReference>
<evidence type="ECO:0000256" key="2">
    <source>
        <dbReference type="ARBA" id="ARBA00022679"/>
    </source>
</evidence>
<comment type="caution">
    <text evidence="4">Lacks conserved residue(s) required for the propagation of feature annotation.</text>
</comment>
<feature type="binding site" evidence="4">
    <location>
        <position position="310"/>
    </location>
    <ligand>
        <name>S-adenosyl-L-methionine</name>
        <dbReference type="ChEBI" id="CHEBI:59789"/>
    </ligand>
</feature>
<reference evidence="6" key="2">
    <citation type="submission" date="2015-07" db="EMBL/GenBank/DDBJ databases">
        <title>Contrasting host-pathogen interactions and genome evolution in two generalist and specialist microsporidian pathogens of mosquitoes.</title>
        <authorList>
            <consortium name="The Broad Institute Genomics Platform"/>
            <consortium name="The Broad Institute Genome Sequencing Center for Infectious Disease"/>
            <person name="Cuomo C.A."/>
            <person name="Sanscrainte N.D."/>
            <person name="Goldberg J.M."/>
            <person name="Heiman D."/>
            <person name="Young S."/>
            <person name="Zeng Q."/>
            <person name="Becnel J.J."/>
            <person name="Birren B.W."/>
        </authorList>
    </citation>
    <scope>NUCLEOTIDE SEQUENCE [LARGE SCALE GENOMIC DNA]</scope>
    <source>
        <strain evidence="6">USNM 41457</strain>
    </source>
</reference>
<dbReference type="OrthoDB" id="10250660at2759"/>
<dbReference type="VEuPathDB" id="MicrosporidiaDB:EDEG_00953"/>
<dbReference type="InterPro" id="IPR045850">
    <property type="entry name" value="TRM2_met"/>
</dbReference>
<evidence type="ECO:0000313" key="5">
    <source>
        <dbReference type="EMBL" id="EJW04860.1"/>
    </source>
</evidence>
<protein>
    <recommendedName>
        <fullName evidence="7">tRNA (Uracil-5-)-methyltransferase</fullName>
    </recommendedName>
</protein>
<dbReference type="PROSITE" id="PS51687">
    <property type="entry name" value="SAM_MT_RNA_M5U"/>
    <property type="match status" value="1"/>
</dbReference>
<name>J9DQM1_EDHAE</name>
<keyword evidence="6" id="KW-1185">Reference proteome</keyword>
<dbReference type="AlphaFoldDB" id="J9DQM1"/>
<dbReference type="GO" id="GO:0003723">
    <property type="term" value="F:RNA binding"/>
    <property type="evidence" value="ECO:0007669"/>
    <property type="project" value="TreeGrafter"/>
</dbReference>
<evidence type="ECO:0000256" key="4">
    <source>
        <dbReference type="PROSITE-ProRule" id="PRU01024"/>
    </source>
</evidence>
<comment type="caution">
    <text evidence="5">The sequence shown here is derived from an EMBL/GenBank/DDBJ whole genome shotgun (WGS) entry which is preliminary data.</text>
</comment>
<keyword evidence="3 4" id="KW-0949">S-adenosyl-L-methionine</keyword>
<dbReference type="SUPFAM" id="SSF53335">
    <property type="entry name" value="S-adenosyl-L-methionine-dependent methyltransferases"/>
    <property type="match status" value="1"/>
</dbReference>
<dbReference type="GO" id="GO:0006396">
    <property type="term" value="P:RNA processing"/>
    <property type="evidence" value="ECO:0007669"/>
    <property type="project" value="InterPro"/>
</dbReference>
<dbReference type="PANTHER" id="PTHR45904">
    <property type="entry name" value="TRNA (URACIL-5-)-METHYLTRANSFERASE"/>
    <property type="match status" value="1"/>
</dbReference>
<dbReference type="STRING" id="1003232.J9DQM1"/>
<evidence type="ECO:0000256" key="3">
    <source>
        <dbReference type="ARBA" id="ARBA00022691"/>
    </source>
</evidence>
<feature type="active site" description="Nucleophile" evidence="4">
    <location>
        <position position="496"/>
    </location>
</feature>
<reference evidence="5 6" key="1">
    <citation type="submission" date="2011-08" db="EMBL/GenBank/DDBJ databases">
        <authorList>
            <person name="Liu Z.J."/>
            <person name="Shi F.L."/>
            <person name="Lu J.Q."/>
            <person name="Li M."/>
            <person name="Wang Z.L."/>
        </authorList>
    </citation>
    <scope>NUCLEOTIDE SEQUENCE [LARGE SCALE GENOMIC DNA]</scope>
    <source>
        <strain evidence="5 6">USNM 41457</strain>
    </source>
</reference>
<accession>J9DQM1</accession>
<dbReference type="HOGENOM" id="CLU_498762_0_0_1"/>
<dbReference type="Proteomes" id="UP000003163">
    <property type="component" value="Unassembled WGS sequence"/>
</dbReference>
<dbReference type="InterPro" id="IPR029063">
    <property type="entry name" value="SAM-dependent_MTases_sf"/>
</dbReference>
<proteinExistence type="inferred from homology"/>
<dbReference type="EMBL" id="AFBI03000012">
    <property type="protein sequence ID" value="EJW04860.1"/>
    <property type="molecule type" value="Genomic_DNA"/>
</dbReference>
<evidence type="ECO:0000313" key="6">
    <source>
        <dbReference type="Proteomes" id="UP000003163"/>
    </source>
</evidence>
<dbReference type="InParanoid" id="J9DQM1"/>
<keyword evidence="2 4" id="KW-0808">Transferase</keyword>
<organism evidence="5 6">
    <name type="scientific">Edhazardia aedis (strain USNM 41457)</name>
    <name type="common">Microsporidian parasite</name>
    <dbReference type="NCBI Taxonomy" id="1003232"/>
    <lineage>
        <taxon>Eukaryota</taxon>
        <taxon>Fungi</taxon>
        <taxon>Fungi incertae sedis</taxon>
        <taxon>Microsporidia</taxon>
        <taxon>Edhazardia</taxon>
    </lineage>
</organism>
<evidence type="ECO:0000256" key="1">
    <source>
        <dbReference type="ARBA" id="ARBA00022603"/>
    </source>
</evidence>
<evidence type="ECO:0008006" key="7">
    <source>
        <dbReference type="Google" id="ProtNLM"/>
    </source>
</evidence>
<dbReference type="GO" id="GO:0008173">
    <property type="term" value="F:RNA methyltransferase activity"/>
    <property type="evidence" value="ECO:0007669"/>
    <property type="project" value="InterPro"/>
</dbReference>
<dbReference type="Pfam" id="PF05958">
    <property type="entry name" value="tRNA_U5-meth_tr"/>
    <property type="match status" value="2"/>
</dbReference>
<dbReference type="GO" id="GO:0032259">
    <property type="term" value="P:methylation"/>
    <property type="evidence" value="ECO:0007669"/>
    <property type="project" value="UniProtKB-KW"/>
</dbReference>
<keyword evidence="1 4" id="KW-0489">Methyltransferase</keyword>
<feature type="binding site" evidence="4">
    <location>
        <position position="358"/>
    </location>
    <ligand>
        <name>S-adenosyl-L-methionine</name>
        <dbReference type="ChEBI" id="CHEBI:59789"/>
    </ligand>
</feature>
<dbReference type="Gene3D" id="3.40.50.150">
    <property type="entry name" value="Vaccinia Virus protein VP39"/>
    <property type="match status" value="2"/>
</dbReference>
<sequence length="546" mass="64533">MFYYKITNIPRYISHKELFKVIKEQIDLSNNRHKLSYKPNSEHAKLICHQEIPTVTELIIKKNICNIVQSEEPFIDKNKKFKNVILQPKSEYDIRNSVTPLWNMPYENQIEHKKTQIEKFYKRKIEYFKTTKFERNNFQFRFGFDHLNIPMLGYLSKIYIHEHNLVFDVQNCNNISPKLIEKINVIKNLISDKPALIYDSQSRTGFFRSLLVRNFNEEYIALLQLYDPNYEFLSFLKNNADYECGEKKSLFLENYKIIKLFPFDNLHIQCFNARFNGFVPSKTFSIRGDNHLHYKILDRTFKVSFFSFFQTNLATAENLCIKLREHQFKNKKLYDFCCGSGFFSIILSNYFRAIIGVEIENSSIEDALVNININEIKNIKIVKDDVTKFQTDISDFSLIPQIELNPIVNKSCDTELLNEKKNTEIINNFLEKTIQNQIDIKEEKNNSQSQSLFSFKDDNIEKCSMILDPPRRGVSKKTIQNIRKNDNINEIIYISCDYKASYGNILDLCKNTSNSYKNEPFRIQKVLAFDMFPNTENSEVVLILIR</sequence>
<dbReference type="Gene3D" id="2.40.50.1070">
    <property type="match status" value="1"/>
</dbReference>
<gene>
    <name evidence="5" type="ORF">EDEG_00953</name>
</gene>
<comment type="similarity">
    <text evidence="4">Belongs to the class I-like SAM-binding methyltransferase superfamily. RNA M5U methyltransferase family.</text>
</comment>
<feature type="binding site" evidence="4">
    <location>
        <position position="468"/>
    </location>
    <ligand>
        <name>S-adenosyl-L-methionine</name>
        <dbReference type="ChEBI" id="CHEBI:59789"/>
    </ligand>
</feature>
<dbReference type="OMA" id="TPLWNMP"/>